<dbReference type="PROSITE" id="PS01186">
    <property type="entry name" value="EGF_2"/>
    <property type="match status" value="2"/>
</dbReference>
<comment type="function">
    <text evidence="16">Cadherins are calcium-dependent cell adhesion proteins.</text>
</comment>
<gene>
    <name evidence="23" type="ORF">KP79_PYT15829</name>
</gene>
<evidence type="ECO:0000313" key="23">
    <source>
        <dbReference type="EMBL" id="OWF44296.1"/>
    </source>
</evidence>
<keyword evidence="6" id="KW-0677">Repeat</keyword>
<dbReference type="GO" id="GO:0016477">
    <property type="term" value="P:cell migration"/>
    <property type="evidence" value="ECO:0007669"/>
    <property type="project" value="TreeGrafter"/>
</dbReference>
<feature type="domain" description="Cadherin" evidence="21">
    <location>
        <begin position="875"/>
        <end position="975"/>
    </location>
</feature>
<evidence type="ECO:0000256" key="14">
    <source>
        <dbReference type="PROSITE-ProRule" id="PRU00076"/>
    </source>
</evidence>
<dbReference type="Gene3D" id="2.10.25.10">
    <property type="entry name" value="Laminin"/>
    <property type="match status" value="2"/>
</dbReference>
<dbReference type="PROSITE" id="PS00232">
    <property type="entry name" value="CADHERIN_1"/>
    <property type="match status" value="3"/>
</dbReference>
<comment type="caution">
    <text evidence="14">Lacks conserved residue(s) required for the propagation of feature annotation.</text>
</comment>
<dbReference type="FunFam" id="2.60.40.60:FF:000104">
    <property type="entry name" value="cadherin-23 isoform X1"/>
    <property type="match status" value="1"/>
</dbReference>
<dbReference type="SMART" id="SM00179">
    <property type="entry name" value="EGF_CA"/>
    <property type="match status" value="2"/>
</dbReference>
<keyword evidence="12" id="KW-0325">Glycoprotein</keyword>
<feature type="domain" description="Ig-like" evidence="22">
    <location>
        <begin position="453"/>
        <end position="531"/>
    </location>
</feature>
<dbReference type="GO" id="GO:0007163">
    <property type="term" value="P:establishment or maintenance of cell polarity"/>
    <property type="evidence" value="ECO:0007669"/>
    <property type="project" value="UniProtKB-ARBA"/>
</dbReference>
<proteinExistence type="predicted"/>
<keyword evidence="14" id="KW-0245">EGF-like domain</keyword>
<feature type="region of interest" description="Disordered" evidence="17">
    <location>
        <begin position="2003"/>
        <end position="2065"/>
    </location>
</feature>
<accession>A0A210Q6D3</accession>
<evidence type="ECO:0000256" key="1">
    <source>
        <dbReference type="ARBA" id="ARBA00004251"/>
    </source>
</evidence>
<keyword evidence="7 13" id="KW-0106">Calcium</keyword>
<dbReference type="FunFam" id="2.60.40.60:FF:000020">
    <property type="entry name" value="Dachsous cadherin-related 1b"/>
    <property type="match status" value="2"/>
</dbReference>
<feature type="domain" description="Cadherin" evidence="21">
    <location>
        <begin position="658"/>
        <end position="764"/>
    </location>
</feature>
<dbReference type="InterPro" id="IPR015919">
    <property type="entry name" value="Cadherin-like_sf"/>
</dbReference>
<dbReference type="InterPro" id="IPR027397">
    <property type="entry name" value="Catenin-bd_sf"/>
</dbReference>
<dbReference type="GO" id="GO:0007156">
    <property type="term" value="P:homophilic cell adhesion via plasma membrane adhesion molecules"/>
    <property type="evidence" value="ECO:0007669"/>
    <property type="project" value="InterPro"/>
</dbReference>
<evidence type="ECO:0000256" key="6">
    <source>
        <dbReference type="ARBA" id="ARBA00022737"/>
    </source>
</evidence>
<evidence type="ECO:0000256" key="4">
    <source>
        <dbReference type="ARBA" id="ARBA00022723"/>
    </source>
</evidence>
<dbReference type="InterPro" id="IPR001881">
    <property type="entry name" value="EGF-like_Ca-bd_dom"/>
</dbReference>
<sequence>MEEQPIGTPVVTVEALDESRGENSEIEYSLRLDRNFDASNYFSIDKKTGNITTTKVLDREQFIGTMFITVQATDRGDPPLSDLCTFRVELEDTNDHTPVFTSSSYSQTLYTQSSLSTVGIVVLAEDLDTGVNAAVTYDFTQNPGGYFSIDSQRGIVTIANSLDISTSPIELVVMARDGGTPQQSSTATITMTLQSTYPPPSTPQPQYDFIMSEVFDIGTVIGNISVSSNVAQTAAVSLQIVNRVDGLLTIRESDSASTSTTAVFEIVVGKERIRYETHPEMQVILRASNEQQEPQNTYIFVNIQNQDANMQKPEVIGEPFVSADNYNIKLDVLEGLQPPEVVGFVVAVDDDRFTPAFSNVTYYEQAVSSDYFSINSATGEITTKLEFDAEKQQIYYFSILIKDGARSALPNHRPPDSPNSATATVQIQISDANDNAPSFESQQYAFSVLENEPILYSVGEVRATDKDSGHVFRFTMDCSVPTGSVIPLAINWTNGGIYVSGYLDFETKNSYNCKAKVFDGKFTAETNVNITVLDVNDMPPVFSMPVYNFNSVNEGDYTSSPLLIGQVSATDGDLGRAQTNIQYSIFNQPGDSSVISIFDLDATTGNLMVKGVLDRDSQSVIRFLVRAVDEPLSPQALTTYATVEVRPGDINDNSPVFDTSTIVGSVKEGVSVGTSVMTVEAEDIDQGPNGEVSYSLVPVNSPVFSLPDSRNGQINTNAQIDRETNDKFFVLVTAQDGSTGVTARTTTGTATIYVIDVNDHEPKCNNSLLSVSIPETKMGNIVAITAYDEDVSAILSYSVSDTDFKYFATNQQNGLAHLIVHFSPDFDVGEVFFNVSVTVTDGTFSDVCYVEVTVEDVNDNAPVFSDIHVFQGGNFSEDIGKDTVIANFTATDIDSGDNKKFEFFILLESDPNKYFAVRNLPNGQGEIVNQRTLDRETVPTFDLVVLAVDSGSPPQTGSTTISITLEDVNDNGPSLMVNQVSIKENIAAQANFATLYAEDPDSDENGPPFSFNPVLCNSNSPTVCGKFDFDIRAVATSAGGQALSVSSLKPLDREEVSQYLVNVVIKDRAGVSATSTLTIVIEDENDNINTNAEQSMFVYNYKGLFKNVIIGRVGFNDLDGDDDRATKTFSKISDYTNAFVKVATNGDIEMLSNLPYDSFDFKVRVVDTGVKIGGSITTATSTTVVTLTQQELDEEAPYRAGSVRLSGITAKEFISTPSNGGNSKYDETRKLMSDKLGKPVENVQIVTIVDKVDSEPHTLEVRFAAHGSPYYTSARLNGIVTDNKNEFENAFGGKVEMVGVSECLKESCEGGCWDKLVVEDAPNVVNAGTDTKVGVISGVTAQCGCRVPVNQTECTPDYCFNDGQCVKDDYGLLSCVCTASFDGPRCQNTKKGFTGSGYALFKPLEQCLRWETSIEFITENANGIIFYNGPLTDLSYTDPTDYLVLQLRNGYPELKVDLGTGALTLYLSGTGASTLNDGKWHRIDIIKDGKMFTLVVDGCRSASAGDRSSCELSGYSKSTHMYLNVNTPLQMGGLSPSTVTTPPEVIETKFTGCMRNLRHKGELYDLHTGGIYAGTTDSCPEEDQACGNKCGDNGECRVTDISTTPKTTECICDAGYRGSNCDTATTIVDFGVNSFMEWSLVSSFANQLSVTETKLKLMYRSRDQEGVLFHMSSSDAGKFIRLQIMYNELLLDYNLGGDQGSLAMPGIRASDGQWHRVTITRISRSFVMMMDGGEGPYYVTTHGPANGQGEITLLQRQIYAGAEVNYADSSATTGTYGSRDFNSSCYNDIRMEMAWFPMTTQESNTNTDIKLAKRTSIQNNCVRNDCVGVTCPFGYVCKGLWEAYTCVCPVGKEEVNSACVDINYCRDNPCLGSATCQNGNGTYICNCPEGWKGKRCNQLAVVEVVPAGGIGAGVIAGIIIAVVLVLIIAFLVVLLYRRCVNNDDMANLVEDEKEDYDIRENIVAYDEEGAGEEDHEGYDLNRLRKPMDMSKVDKPLMNMENERPVKSGPPQGPGIGEFIGDRLGDADEDPGAPPYDTVMELNYEGAGSSAGSLSSLNTSSSGGDQDYDYLNSWGPKFAKLADMYNQYEDSE</sequence>
<dbReference type="FunFam" id="2.60.40.60:FF:000116">
    <property type="entry name" value="Dachsous cadherin-related 2"/>
    <property type="match status" value="1"/>
</dbReference>
<feature type="compositionally biased region" description="Low complexity" evidence="17">
    <location>
        <begin position="2045"/>
        <end position="2063"/>
    </location>
</feature>
<evidence type="ECO:0000259" key="19">
    <source>
        <dbReference type="PROSITE" id="PS50025"/>
    </source>
</evidence>
<keyword evidence="9 18" id="KW-1133">Transmembrane helix</keyword>
<dbReference type="Proteomes" id="UP000242188">
    <property type="component" value="Unassembled WGS sequence"/>
</dbReference>
<feature type="disulfide bond" evidence="14">
    <location>
        <begin position="1612"/>
        <end position="1621"/>
    </location>
</feature>
<dbReference type="STRING" id="6573.A0A210Q6D3"/>
<evidence type="ECO:0000259" key="21">
    <source>
        <dbReference type="PROSITE" id="PS50268"/>
    </source>
</evidence>
<evidence type="ECO:0000256" key="2">
    <source>
        <dbReference type="ARBA" id="ARBA00022475"/>
    </source>
</evidence>
<dbReference type="InterPro" id="IPR020894">
    <property type="entry name" value="Cadherin_CS"/>
</dbReference>
<feature type="domain" description="EGF-like" evidence="20">
    <location>
        <begin position="1861"/>
        <end position="1897"/>
    </location>
</feature>
<dbReference type="CDD" id="cd00054">
    <property type="entry name" value="EGF_CA"/>
    <property type="match status" value="1"/>
</dbReference>
<dbReference type="PRINTS" id="PR00205">
    <property type="entry name" value="CADHERIN"/>
</dbReference>
<dbReference type="PANTHER" id="PTHR24027:SF422">
    <property type="entry name" value="CADHERIN DOMAIN-CONTAINING PROTEIN"/>
    <property type="match status" value="1"/>
</dbReference>
<protein>
    <submittedName>
        <fullName evidence="23">Neural-cadherin</fullName>
    </submittedName>
</protein>
<dbReference type="Gene3D" id="2.60.120.200">
    <property type="match status" value="2"/>
</dbReference>
<keyword evidence="11 14" id="KW-1015">Disulfide bond</keyword>
<dbReference type="SMART" id="SM00112">
    <property type="entry name" value="CA"/>
    <property type="match status" value="9"/>
</dbReference>
<dbReference type="Pfam" id="PF00028">
    <property type="entry name" value="Cadherin"/>
    <property type="match status" value="6"/>
</dbReference>
<feature type="domain" description="Laminin G" evidence="19">
    <location>
        <begin position="1388"/>
        <end position="1579"/>
    </location>
</feature>
<dbReference type="InterPro" id="IPR002126">
    <property type="entry name" value="Cadherin-like_dom"/>
</dbReference>
<feature type="disulfide bond" evidence="14">
    <location>
        <begin position="1887"/>
        <end position="1896"/>
    </location>
</feature>
<dbReference type="PROSITE" id="PS50835">
    <property type="entry name" value="IG_LIKE"/>
    <property type="match status" value="1"/>
</dbReference>
<keyword evidence="24" id="KW-1185">Reference proteome</keyword>
<evidence type="ECO:0000256" key="9">
    <source>
        <dbReference type="ARBA" id="ARBA00022989"/>
    </source>
</evidence>
<feature type="domain" description="Cadherin" evidence="21">
    <location>
        <begin position="440"/>
        <end position="542"/>
    </location>
</feature>
<dbReference type="Pfam" id="PF01049">
    <property type="entry name" value="CADH_Y-type_LIR"/>
    <property type="match status" value="1"/>
</dbReference>
<dbReference type="SUPFAM" id="SSF49313">
    <property type="entry name" value="Cadherin-like"/>
    <property type="match status" value="9"/>
</dbReference>
<evidence type="ECO:0000256" key="7">
    <source>
        <dbReference type="ARBA" id="ARBA00022837"/>
    </source>
</evidence>
<dbReference type="Gene3D" id="4.10.900.10">
    <property type="entry name" value="TCF3-CBD (Catenin binding domain)"/>
    <property type="match status" value="1"/>
</dbReference>
<dbReference type="InterPro" id="IPR056370">
    <property type="entry name" value="Shg-like_Ig-like"/>
</dbReference>
<feature type="disulfide bond" evidence="14">
    <location>
        <begin position="1586"/>
        <end position="1596"/>
    </location>
</feature>
<keyword evidence="5" id="KW-0732">Signal</keyword>
<dbReference type="InterPro" id="IPR013320">
    <property type="entry name" value="ConA-like_dom_sf"/>
</dbReference>
<keyword evidence="4" id="KW-0479">Metal-binding</keyword>
<evidence type="ECO:0000256" key="5">
    <source>
        <dbReference type="ARBA" id="ARBA00022729"/>
    </source>
</evidence>
<evidence type="ECO:0000256" key="15">
    <source>
        <dbReference type="RuleBase" id="RU003318"/>
    </source>
</evidence>
<organism evidence="23 24">
    <name type="scientific">Mizuhopecten yessoensis</name>
    <name type="common">Japanese scallop</name>
    <name type="synonym">Patinopecten yessoensis</name>
    <dbReference type="NCBI Taxonomy" id="6573"/>
    <lineage>
        <taxon>Eukaryota</taxon>
        <taxon>Metazoa</taxon>
        <taxon>Spiralia</taxon>
        <taxon>Lophotrochozoa</taxon>
        <taxon>Mollusca</taxon>
        <taxon>Bivalvia</taxon>
        <taxon>Autobranchia</taxon>
        <taxon>Pteriomorphia</taxon>
        <taxon>Pectinida</taxon>
        <taxon>Pectinoidea</taxon>
        <taxon>Pectinidae</taxon>
        <taxon>Mizuhopecten</taxon>
    </lineage>
</organism>
<dbReference type="Pfam" id="PF00008">
    <property type="entry name" value="EGF"/>
    <property type="match status" value="1"/>
</dbReference>
<evidence type="ECO:0000256" key="18">
    <source>
        <dbReference type="SAM" id="Phobius"/>
    </source>
</evidence>
<evidence type="ECO:0000256" key="13">
    <source>
        <dbReference type="PROSITE-ProRule" id="PRU00043"/>
    </source>
</evidence>
<evidence type="ECO:0000256" key="10">
    <source>
        <dbReference type="ARBA" id="ARBA00023136"/>
    </source>
</evidence>
<dbReference type="GO" id="GO:0016342">
    <property type="term" value="C:catenin complex"/>
    <property type="evidence" value="ECO:0007669"/>
    <property type="project" value="TreeGrafter"/>
</dbReference>
<dbReference type="PROSITE" id="PS50268">
    <property type="entry name" value="CADHERIN_2"/>
    <property type="match status" value="9"/>
</dbReference>
<evidence type="ECO:0000256" key="17">
    <source>
        <dbReference type="SAM" id="MobiDB-lite"/>
    </source>
</evidence>
<evidence type="ECO:0000259" key="22">
    <source>
        <dbReference type="PROSITE" id="PS50835"/>
    </source>
</evidence>
<feature type="disulfide bond" evidence="14">
    <location>
        <begin position="1377"/>
        <end position="1386"/>
    </location>
</feature>
<dbReference type="GO" id="GO:0005509">
    <property type="term" value="F:calcium ion binding"/>
    <property type="evidence" value="ECO:0007669"/>
    <property type="project" value="UniProtKB-UniRule"/>
</dbReference>
<dbReference type="OrthoDB" id="6079678at2759"/>
<keyword evidence="2" id="KW-1003">Cell membrane</keyword>
<dbReference type="InterPro" id="IPR039808">
    <property type="entry name" value="Cadherin"/>
</dbReference>
<dbReference type="PANTHER" id="PTHR24027">
    <property type="entry name" value="CADHERIN-23"/>
    <property type="match status" value="1"/>
</dbReference>
<dbReference type="SUPFAM" id="SSF57196">
    <property type="entry name" value="EGF/Laminin"/>
    <property type="match status" value="1"/>
</dbReference>
<feature type="domain" description="Cadherin" evidence="21">
    <location>
        <begin position="765"/>
        <end position="864"/>
    </location>
</feature>
<evidence type="ECO:0000256" key="8">
    <source>
        <dbReference type="ARBA" id="ARBA00022889"/>
    </source>
</evidence>
<keyword evidence="10 18" id="KW-0472">Membrane</keyword>
<comment type="subcellular location">
    <subcellularLocation>
        <location evidence="1 15">Cell membrane</location>
        <topology evidence="1 15">Single-pass type I membrane protein</topology>
    </subcellularLocation>
</comment>
<evidence type="ECO:0000256" key="3">
    <source>
        <dbReference type="ARBA" id="ARBA00022692"/>
    </source>
</evidence>
<evidence type="ECO:0000313" key="24">
    <source>
        <dbReference type="Proteomes" id="UP000242188"/>
    </source>
</evidence>
<feature type="domain" description="EGF-like" evidence="20">
    <location>
        <begin position="1350"/>
        <end position="1387"/>
    </location>
</feature>
<dbReference type="FunFam" id="4.10.900.10:FF:000001">
    <property type="entry name" value="Cadherin 2"/>
    <property type="match status" value="1"/>
</dbReference>
<feature type="domain" description="Cadherin" evidence="21">
    <location>
        <begin position="101"/>
        <end position="207"/>
    </location>
</feature>
<feature type="domain" description="Cadherin" evidence="21">
    <location>
        <begin position="974"/>
        <end position="1097"/>
    </location>
</feature>
<reference evidence="23 24" key="1">
    <citation type="journal article" date="2017" name="Nat. Ecol. Evol.">
        <title>Scallop genome provides insights into evolution of bilaterian karyotype and development.</title>
        <authorList>
            <person name="Wang S."/>
            <person name="Zhang J."/>
            <person name="Jiao W."/>
            <person name="Li J."/>
            <person name="Xun X."/>
            <person name="Sun Y."/>
            <person name="Guo X."/>
            <person name="Huan P."/>
            <person name="Dong B."/>
            <person name="Zhang L."/>
            <person name="Hu X."/>
            <person name="Sun X."/>
            <person name="Wang J."/>
            <person name="Zhao C."/>
            <person name="Wang Y."/>
            <person name="Wang D."/>
            <person name="Huang X."/>
            <person name="Wang R."/>
            <person name="Lv J."/>
            <person name="Li Y."/>
            <person name="Zhang Z."/>
            <person name="Liu B."/>
            <person name="Lu W."/>
            <person name="Hui Y."/>
            <person name="Liang J."/>
            <person name="Zhou Z."/>
            <person name="Hou R."/>
            <person name="Li X."/>
            <person name="Liu Y."/>
            <person name="Li H."/>
            <person name="Ning X."/>
            <person name="Lin Y."/>
            <person name="Zhao L."/>
            <person name="Xing Q."/>
            <person name="Dou J."/>
            <person name="Li Y."/>
            <person name="Mao J."/>
            <person name="Guo H."/>
            <person name="Dou H."/>
            <person name="Li T."/>
            <person name="Mu C."/>
            <person name="Jiang W."/>
            <person name="Fu Q."/>
            <person name="Fu X."/>
            <person name="Miao Y."/>
            <person name="Liu J."/>
            <person name="Yu Q."/>
            <person name="Li R."/>
            <person name="Liao H."/>
            <person name="Li X."/>
            <person name="Kong Y."/>
            <person name="Jiang Z."/>
            <person name="Chourrout D."/>
            <person name="Li R."/>
            <person name="Bao Z."/>
        </authorList>
    </citation>
    <scope>NUCLEOTIDE SEQUENCE [LARGE SCALE GENOMIC DNA]</scope>
    <source>
        <strain evidence="23 24">PY_sf001</strain>
    </source>
</reference>
<name>A0A210Q6D3_MIZYE</name>
<feature type="transmembrane region" description="Helical" evidence="18">
    <location>
        <begin position="1910"/>
        <end position="1936"/>
    </location>
</feature>
<dbReference type="PROSITE" id="PS00022">
    <property type="entry name" value="EGF_1"/>
    <property type="match status" value="3"/>
</dbReference>
<dbReference type="PROSITE" id="PS00010">
    <property type="entry name" value="ASX_HYDROXYL"/>
    <property type="match status" value="1"/>
</dbReference>
<dbReference type="GO" id="GO:0008013">
    <property type="term" value="F:beta-catenin binding"/>
    <property type="evidence" value="ECO:0007669"/>
    <property type="project" value="TreeGrafter"/>
</dbReference>
<dbReference type="Pfam" id="PF24811">
    <property type="entry name" value="Ig_Shg"/>
    <property type="match status" value="1"/>
</dbReference>
<dbReference type="CDD" id="cd00110">
    <property type="entry name" value="LamG"/>
    <property type="match status" value="2"/>
</dbReference>
<dbReference type="Pfam" id="PF02210">
    <property type="entry name" value="Laminin_G_2"/>
    <property type="match status" value="2"/>
</dbReference>
<dbReference type="CDD" id="cd11304">
    <property type="entry name" value="Cadherin_repeat"/>
    <property type="match status" value="8"/>
</dbReference>
<evidence type="ECO:0000256" key="12">
    <source>
        <dbReference type="ARBA" id="ARBA00023180"/>
    </source>
</evidence>
<dbReference type="InterPro" id="IPR000152">
    <property type="entry name" value="EGF-type_Asp/Asn_hydroxyl_site"/>
</dbReference>
<dbReference type="SUPFAM" id="SSF49899">
    <property type="entry name" value="Concanavalin A-like lectins/glucanases"/>
    <property type="match status" value="2"/>
</dbReference>
<dbReference type="InterPro" id="IPR007110">
    <property type="entry name" value="Ig-like_dom"/>
</dbReference>
<dbReference type="InterPro" id="IPR001791">
    <property type="entry name" value="Laminin_G"/>
</dbReference>
<keyword evidence="8 15" id="KW-0130">Cell adhesion</keyword>
<feature type="domain" description="Cadherin" evidence="21">
    <location>
        <begin position="324"/>
        <end position="439"/>
    </location>
</feature>
<dbReference type="InterPro" id="IPR000233">
    <property type="entry name" value="Cadherin_Y-type_LIR"/>
</dbReference>
<dbReference type="SMART" id="SM00282">
    <property type="entry name" value="LamG"/>
    <property type="match status" value="2"/>
</dbReference>
<keyword evidence="3 15" id="KW-0812">Transmembrane</keyword>
<dbReference type="EMBL" id="NEDP02004827">
    <property type="protein sequence ID" value="OWF44296.1"/>
    <property type="molecule type" value="Genomic_DNA"/>
</dbReference>
<feature type="domain" description="Cadherin" evidence="21">
    <location>
        <begin position="551"/>
        <end position="657"/>
    </location>
</feature>
<feature type="domain" description="EGF-like" evidence="20">
    <location>
        <begin position="1582"/>
        <end position="1622"/>
    </location>
</feature>
<comment type="caution">
    <text evidence="23">The sequence shown here is derived from an EMBL/GenBank/DDBJ whole genome shotgun (WGS) entry which is preliminary data.</text>
</comment>
<dbReference type="PROSITE" id="PS50025">
    <property type="entry name" value="LAM_G_DOMAIN"/>
    <property type="match status" value="2"/>
</dbReference>
<evidence type="ECO:0000256" key="16">
    <source>
        <dbReference type="RuleBase" id="RU004357"/>
    </source>
</evidence>
<dbReference type="InterPro" id="IPR000742">
    <property type="entry name" value="EGF"/>
</dbReference>
<evidence type="ECO:0000256" key="11">
    <source>
        <dbReference type="ARBA" id="ARBA00023157"/>
    </source>
</evidence>
<dbReference type="GO" id="GO:0045296">
    <property type="term" value="F:cadherin binding"/>
    <property type="evidence" value="ECO:0007669"/>
    <property type="project" value="TreeGrafter"/>
</dbReference>
<dbReference type="SMART" id="SM00181">
    <property type="entry name" value="EGF"/>
    <property type="match status" value="4"/>
</dbReference>
<evidence type="ECO:0000259" key="20">
    <source>
        <dbReference type="PROSITE" id="PS50026"/>
    </source>
</evidence>
<feature type="domain" description="Cadherin" evidence="21">
    <location>
        <begin position="2"/>
        <end position="100"/>
    </location>
</feature>
<dbReference type="Gene3D" id="2.60.40.60">
    <property type="entry name" value="Cadherins"/>
    <property type="match status" value="10"/>
</dbReference>
<feature type="domain" description="Laminin G" evidence="19">
    <location>
        <begin position="1625"/>
        <end position="1821"/>
    </location>
</feature>
<dbReference type="PROSITE" id="PS50026">
    <property type="entry name" value="EGF_3"/>
    <property type="match status" value="3"/>
</dbReference>